<keyword evidence="5 8" id="KW-1133">Transmembrane helix</keyword>
<keyword evidence="7" id="KW-1015">Disulfide bond</keyword>
<protein>
    <recommendedName>
        <fullName evidence="8">Solute carrier organic anion transporter family member</fullName>
    </recommendedName>
</protein>
<dbReference type="InterPro" id="IPR002350">
    <property type="entry name" value="Kazal_dom"/>
</dbReference>
<keyword evidence="4 8" id="KW-0812">Transmembrane</keyword>
<proteinExistence type="inferred from homology"/>
<feature type="transmembrane region" description="Helical" evidence="8">
    <location>
        <begin position="173"/>
        <end position="200"/>
    </location>
</feature>
<feature type="domain" description="Kazal-like" evidence="9">
    <location>
        <begin position="435"/>
        <end position="493"/>
    </location>
</feature>
<evidence type="ECO:0000256" key="7">
    <source>
        <dbReference type="ARBA" id="ARBA00023157"/>
    </source>
</evidence>
<keyword evidence="3" id="KW-1003">Cell membrane</keyword>
<feature type="transmembrane region" description="Helical" evidence="8">
    <location>
        <begin position="100"/>
        <end position="122"/>
    </location>
</feature>
<dbReference type="InterPro" id="IPR004156">
    <property type="entry name" value="OATP"/>
</dbReference>
<keyword evidence="8" id="KW-0813">Transport</keyword>
<evidence type="ECO:0000259" key="9">
    <source>
        <dbReference type="PROSITE" id="PS51465"/>
    </source>
</evidence>
<keyword evidence="10" id="KW-1185">Reference proteome</keyword>
<feature type="transmembrane region" description="Helical" evidence="8">
    <location>
        <begin position="547"/>
        <end position="568"/>
    </location>
</feature>
<dbReference type="AlphaFoldDB" id="A0A8B8G758"/>
<dbReference type="InterPro" id="IPR036259">
    <property type="entry name" value="MFS_trans_sf"/>
</dbReference>
<feature type="transmembrane region" description="Helical" evidence="8">
    <location>
        <begin position="270"/>
        <end position="289"/>
    </location>
</feature>
<dbReference type="PANTHER" id="PTHR11388:SF76">
    <property type="entry name" value="SOLUTE CARRIER ORGANIC ANION TRANSPORTER FAMILY MEMBER"/>
    <property type="match status" value="1"/>
</dbReference>
<dbReference type="NCBIfam" id="TIGR00805">
    <property type="entry name" value="oat"/>
    <property type="match status" value="1"/>
</dbReference>
<keyword evidence="8" id="KW-0406">Ion transport</keyword>
<evidence type="ECO:0000256" key="2">
    <source>
        <dbReference type="ARBA" id="ARBA00009657"/>
    </source>
</evidence>
<evidence type="ECO:0000256" key="6">
    <source>
        <dbReference type="ARBA" id="ARBA00023136"/>
    </source>
</evidence>
<name>A0A8B8G758_9HEMI</name>
<sequence length="671" mass="74290">MSDKTSESTVEETLCGIGFFKPKWLQVFASKKAYVIVYGILGFNQLMLSSYFNGTLTTMEKRFKFSSQMSGIISSFWDLFSLLSFLITSYFAGKGHRTRWLAIGFMFIGLSCFIRLLPHIIYGPGKEALQYTVEYSNNVNSALLLSNMTKQNDNLCDAVPAVDDCRNEHGWNMAAVLLCATNAILGMGFSLYWTCGAAYLDDNVRNNVMPMLLAIVHCIRMLGPLFGYMLAAYTLTKFIEPSLTPTITNEDPRWVGAWWMGWCKICTLKIRWTPIGISCLAFSTTMLLFPRTLPRAAARKKEKSEKITKPISTDFVTSIKRILTNRILLFGSASNSFFVLGLIGYWTFMPKYMETQFRQTAAKSNFASGAIGILSSGLGVITSGMIISKFKPPPRSLALWNFVSQSLEVIGHLLYISLGCTMDNLHGQWNSDRTWNLTMDCNADCNCGQSMRYNPICSFDRSTTFYSPCYAGCAQESTVTGGVKTYSNCTCIGGLGTANEGTCPIDCTRDFIIFLVVMGMMRFLSSSGRAGSTIIHFRCVRPEDKSLSLGFAEVVLALVAFLPGPVMYGTIVDTTCLVWGRKCGTNGNCWLYDGNRLKYYLNITSACFLTVGTLLDIGVWYNVKDLKIYDDDGDGGGGGIGHNVDEKPLPVDTNSNTDMVKFNSSSGNVKL</sequence>
<evidence type="ECO:0000256" key="1">
    <source>
        <dbReference type="ARBA" id="ARBA00004651"/>
    </source>
</evidence>
<dbReference type="OrthoDB" id="5062115at2759"/>
<feature type="transmembrane region" description="Helical" evidence="8">
    <location>
        <begin position="72"/>
        <end position="93"/>
    </location>
</feature>
<dbReference type="GO" id="GO:0006811">
    <property type="term" value="P:monoatomic ion transport"/>
    <property type="evidence" value="ECO:0007669"/>
    <property type="project" value="UniProtKB-KW"/>
</dbReference>
<evidence type="ECO:0000256" key="5">
    <source>
        <dbReference type="ARBA" id="ARBA00022989"/>
    </source>
</evidence>
<feature type="transmembrane region" description="Helical" evidence="8">
    <location>
        <begin position="327"/>
        <end position="346"/>
    </location>
</feature>
<organism evidence="10 11">
    <name type="scientific">Sipha flava</name>
    <name type="common">yellow sugarcane aphid</name>
    <dbReference type="NCBI Taxonomy" id="143950"/>
    <lineage>
        <taxon>Eukaryota</taxon>
        <taxon>Metazoa</taxon>
        <taxon>Ecdysozoa</taxon>
        <taxon>Arthropoda</taxon>
        <taxon>Hexapoda</taxon>
        <taxon>Insecta</taxon>
        <taxon>Pterygota</taxon>
        <taxon>Neoptera</taxon>
        <taxon>Paraneoptera</taxon>
        <taxon>Hemiptera</taxon>
        <taxon>Sternorrhyncha</taxon>
        <taxon>Aphidomorpha</taxon>
        <taxon>Aphidoidea</taxon>
        <taxon>Aphididae</taxon>
        <taxon>Sipha</taxon>
    </lineage>
</organism>
<comment type="caution">
    <text evidence="8">Lacks conserved residue(s) required for the propagation of feature annotation.</text>
</comment>
<dbReference type="PANTHER" id="PTHR11388">
    <property type="entry name" value="ORGANIC ANION TRANSPORTER"/>
    <property type="match status" value="1"/>
</dbReference>
<dbReference type="PROSITE" id="PS51465">
    <property type="entry name" value="KAZAL_2"/>
    <property type="match status" value="1"/>
</dbReference>
<feature type="transmembrane region" description="Helical" evidence="8">
    <location>
        <begin position="599"/>
        <end position="621"/>
    </location>
</feature>
<evidence type="ECO:0000256" key="3">
    <source>
        <dbReference type="ARBA" id="ARBA00022475"/>
    </source>
</evidence>
<gene>
    <name evidence="11" type="primary">LOC112689522</name>
</gene>
<comment type="subcellular location">
    <subcellularLocation>
        <location evidence="1 8">Cell membrane</location>
        <topology evidence="1 8">Multi-pass membrane protein</topology>
    </subcellularLocation>
</comment>
<reference evidence="11" key="1">
    <citation type="submission" date="2025-08" db="UniProtKB">
        <authorList>
            <consortium name="RefSeq"/>
        </authorList>
    </citation>
    <scope>IDENTIFICATION</scope>
    <source>
        <tissue evidence="11">Whole body</tissue>
    </source>
</reference>
<dbReference type="Proteomes" id="UP000694846">
    <property type="component" value="Unplaced"/>
</dbReference>
<evidence type="ECO:0000256" key="4">
    <source>
        <dbReference type="ARBA" id="ARBA00022692"/>
    </source>
</evidence>
<dbReference type="SUPFAM" id="SSF103473">
    <property type="entry name" value="MFS general substrate transporter"/>
    <property type="match status" value="1"/>
</dbReference>
<keyword evidence="6 8" id="KW-0472">Membrane</keyword>
<evidence type="ECO:0000313" key="11">
    <source>
        <dbReference type="RefSeq" id="XP_025419064.1"/>
    </source>
</evidence>
<comment type="similarity">
    <text evidence="2 8">Belongs to the organo anion transporter (TC 2.A.60) family.</text>
</comment>
<dbReference type="Gene3D" id="1.20.1250.20">
    <property type="entry name" value="MFS general substrate transporter like domains"/>
    <property type="match status" value="1"/>
</dbReference>
<dbReference type="RefSeq" id="XP_025419064.1">
    <property type="nucleotide sequence ID" value="XM_025563279.1"/>
</dbReference>
<dbReference type="GO" id="GO:0016323">
    <property type="term" value="C:basolateral plasma membrane"/>
    <property type="evidence" value="ECO:0007669"/>
    <property type="project" value="TreeGrafter"/>
</dbReference>
<dbReference type="Pfam" id="PF03137">
    <property type="entry name" value="OATP"/>
    <property type="match status" value="1"/>
</dbReference>
<dbReference type="GO" id="GO:0043252">
    <property type="term" value="P:sodium-independent organic anion transport"/>
    <property type="evidence" value="ECO:0007669"/>
    <property type="project" value="TreeGrafter"/>
</dbReference>
<evidence type="ECO:0000313" key="10">
    <source>
        <dbReference type="Proteomes" id="UP000694846"/>
    </source>
</evidence>
<dbReference type="GO" id="GO:0015347">
    <property type="term" value="F:sodium-independent organic anion transmembrane transporter activity"/>
    <property type="evidence" value="ECO:0007669"/>
    <property type="project" value="TreeGrafter"/>
</dbReference>
<dbReference type="GeneID" id="112689522"/>
<evidence type="ECO:0000256" key="8">
    <source>
        <dbReference type="RuleBase" id="RU362056"/>
    </source>
</evidence>
<feature type="transmembrane region" description="Helical" evidence="8">
    <location>
        <begin position="33"/>
        <end position="52"/>
    </location>
</feature>
<accession>A0A8B8G758</accession>
<feature type="transmembrane region" description="Helical" evidence="8">
    <location>
        <begin position="212"/>
        <end position="235"/>
    </location>
</feature>
<feature type="transmembrane region" description="Helical" evidence="8">
    <location>
        <begin position="366"/>
        <end position="387"/>
    </location>
</feature>
<dbReference type="CDD" id="cd17336">
    <property type="entry name" value="MFS_SLCO_OATP"/>
    <property type="match status" value="1"/>
</dbReference>